<dbReference type="RefSeq" id="WP_002583605.1">
    <property type="nucleotide sequence ID" value="NZ_KB851018.1"/>
</dbReference>
<dbReference type="HOGENOM" id="CLU_3023966_0_0_9"/>
<gene>
    <name evidence="1" type="ORF">HMPREF1090_01681</name>
</gene>
<protein>
    <submittedName>
        <fullName evidence="1">Uncharacterized protein</fullName>
    </submittedName>
</protein>
<organism evidence="1 2">
    <name type="scientific">[Clostridium] clostridioforme 90A8</name>
    <dbReference type="NCBI Taxonomy" id="999408"/>
    <lineage>
        <taxon>Bacteria</taxon>
        <taxon>Bacillati</taxon>
        <taxon>Bacillota</taxon>
        <taxon>Clostridia</taxon>
        <taxon>Lachnospirales</taxon>
        <taxon>Lachnospiraceae</taxon>
        <taxon>Enterocloster</taxon>
    </lineage>
</organism>
<dbReference type="EMBL" id="AGYR01000014">
    <property type="protein sequence ID" value="ENZ17381.1"/>
    <property type="molecule type" value="Genomic_DNA"/>
</dbReference>
<evidence type="ECO:0000313" key="2">
    <source>
        <dbReference type="Proteomes" id="UP000013085"/>
    </source>
</evidence>
<dbReference type="PATRIC" id="fig|999408.3.peg.1809"/>
<dbReference type="AlphaFoldDB" id="A0A0E2HD56"/>
<name>A0A0E2HD56_9FIRM</name>
<dbReference type="GeneID" id="57959847"/>
<accession>A0A0E2HD56</accession>
<evidence type="ECO:0000313" key="1">
    <source>
        <dbReference type="EMBL" id="ENZ17381.1"/>
    </source>
</evidence>
<comment type="caution">
    <text evidence="1">The sequence shown here is derived from an EMBL/GenBank/DDBJ whole genome shotgun (WGS) entry which is preliminary data.</text>
</comment>
<dbReference type="Proteomes" id="UP000013085">
    <property type="component" value="Unassembled WGS sequence"/>
</dbReference>
<proteinExistence type="predicted"/>
<sequence length="55" mass="6285">MYWDIMGGGYFETMQQEQLAAMEVPPHGAWCDNREKQKNAQSLSVGISLPRTVHF</sequence>
<reference evidence="1 2" key="1">
    <citation type="submission" date="2013-01" db="EMBL/GenBank/DDBJ databases">
        <title>The Genome Sequence of Clostridium clostridioforme 90A8.</title>
        <authorList>
            <consortium name="The Broad Institute Genome Sequencing Platform"/>
            <person name="Earl A."/>
            <person name="Ward D."/>
            <person name="Feldgarden M."/>
            <person name="Gevers D."/>
            <person name="Courvalin P."/>
            <person name="Lambert T."/>
            <person name="Walker B."/>
            <person name="Young S.K."/>
            <person name="Zeng Q."/>
            <person name="Gargeya S."/>
            <person name="Fitzgerald M."/>
            <person name="Haas B."/>
            <person name="Abouelleil A."/>
            <person name="Alvarado L."/>
            <person name="Arachchi H.M."/>
            <person name="Berlin A.M."/>
            <person name="Chapman S.B."/>
            <person name="Dewar J."/>
            <person name="Goldberg J."/>
            <person name="Griggs A."/>
            <person name="Gujja S."/>
            <person name="Hansen M."/>
            <person name="Howarth C."/>
            <person name="Imamovic A."/>
            <person name="Larimer J."/>
            <person name="McCowan C."/>
            <person name="Murphy C."/>
            <person name="Neiman D."/>
            <person name="Pearson M."/>
            <person name="Priest M."/>
            <person name="Roberts A."/>
            <person name="Saif S."/>
            <person name="Shea T."/>
            <person name="Sisk P."/>
            <person name="Sykes S."/>
            <person name="Wortman J."/>
            <person name="Nusbaum C."/>
            <person name="Birren B."/>
        </authorList>
    </citation>
    <scope>NUCLEOTIDE SEQUENCE [LARGE SCALE GENOMIC DNA]</scope>
    <source>
        <strain evidence="1 2">90A8</strain>
    </source>
</reference>